<sequence>MVDATCPPNHTEAGRNIRQFLAQAGSQNQAKQPSYQEIASSPEKGSAGRNYKTDLTIAADQAAPPTPAQEGQNKLAARGQRTPPPRLAQLASIHEDAYLSPVPPKEKPSHIVHTGCHSLPCGQLQQ</sequence>
<gene>
    <name evidence="2" type="ORF">PECUL_23A022202</name>
</gene>
<protein>
    <submittedName>
        <fullName evidence="2">Uncharacterized protein</fullName>
    </submittedName>
</protein>
<evidence type="ECO:0000256" key="1">
    <source>
        <dbReference type="SAM" id="MobiDB-lite"/>
    </source>
</evidence>
<reference evidence="2" key="1">
    <citation type="submission" date="2022-03" db="EMBL/GenBank/DDBJ databases">
        <authorList>
            <person name="Alioto T."/>
            <person name="Alioto T."/>
            <person name="Gomez Garrido J."/>
        </authorList>
    </citation>
    <scope>NUCLEOTIDE SEQUENCE</scope>
</reference>
<keyword evidence="3" id="KW-1185">Reference proteome</keyword>
<dbReference type="AlphaFoldDB" id="A0AAD1TIH0"/>
<evidence type="ECO:0000313" key="2">
    <source>
        <dbReference type="EMBL" id="CAH2327824.1"/>
    </source>
</evidence>
<evidence type="ECO:0000313" key="3">
    <source>
        <dbReference type="Proteomes" id="UP001295444"/>
    </source>
</evidence>
<organism evidence="2 3">
    <name type="scientific">Pelobates cultripes</name>
    <name type="common">Western spadefoot toad</name>
    <dbReference type="NCBI Taxonomy" id="61616"/>
    <lineage>
        <taxon>Eukaryota</taxon>
        <taxon>Metazoa</taxon>
        <taxon>Chordata</taxon>
        <taxon>Craniata</taxon>
        <taxon>Vertebrata</taxon>
        <taxon>Euteleostomi</taxon>
        <taxon>Amphibia</taxon>
        <taxon>Batrachia</taxon>
        <taxon>Anura</taxon>
        <taxon>Pelobatoidea</taxon>
        <taxon>Pelobatidae</taxon>
        <taxon>Pelobates</taxon>
    </lineage>
</organism>
<proteinExistence type="predicted"/>
<feature type="region of interest" description="Disordered" evidence="1">
    <location>
        <begin position="1"/>
        <end position="83"/>
    </location>
</feature>
<dbReference type="EMBL" id="OW240924">
    <property type="protein sequence ID" value="CAH2327824.1"/>
    <property type="molecule type" value="Genomic_DNA"/>
</dbReference>
<name>A0AAD1TIH0_PELCU</name>
<accession>A0AAD1TIH0</accession>
<feature type="compositionally biased region" description="Polar residues" evidence="1">
    <location>
        <begin position="24"/>
        <end position="39"/>
    </location>
</feature>
<dbReference type="Proteomes" id="UP001295444">
    <property type="component" value="Chromosome 13"/>
</dbReference>